<organism evidence="1 2">
    <name type="scientific">Chaenocephalus aceratus</name>
    <name type="common">Blackfin icefish</name>
    <name type="synonym">Chaenichthys aceratus</name>
    <dbReference type="NCBI Taxonomy" id="36190"/>
    <lineage>
        <taxon>Eukaryota</taxon>
        <taxon>Metazoa</taxon>
        <taxon>Chordata</taxon>
        <taxon>Craniata</taxon>
        <taxon>Vertebrata</taxon>
        <taxon>Euteleostomi</taxon>
        <taxon>Actinopterygii</taxon>
        <taxon>Neopterygii</taxon>
        <taxon>Teleostei</taxon>
        <taxon>Neoteleostei</taxon>
        <taxon>Acanthomorphata</taxon>
        <taxon>Eupercaria</taxon>
        <taxon>Perciformes</taxon>
        <taxon>Notothenioidei</taxon>
        <taxon>Channichthyidae</taxon>
        <taxon>Chaenocephalus</taxon>
    </lineage>
</organism>
<name>A0ACB9XZF1_CHAAC</name>
<gene>
    <name evidence="1" type="ORF">KUCAC02_016061</name>
</gene>
<feature type="non-terminal residue" evidence="1">
    <location>
        <position position="80"/>
    </location>
</feature>
<dbReference type="Proteomes" id="UP001057452">
    <property type="component" value="Chromosome 1"/>
</dbReference>
<dbReference type="EMBL" id="CM043785">
    <property type="protein sequence ID" value="KAI4833147.1"/>
    <property type="molecule type" value="Genomic_DNA"/>
</dbReference>
<accession>A0ACB9XZF1</accession>
<evidence type="ECO:0000313" key="2">
    <source>
        <dbReference type="Proteomes" id="UP001057452"/>
    </source>
</evidence>
<feature type="non-terminal residue" evidence="1">
    <location>
        <position position="1"/>
    </location>
</feature>
<protein>
    <submittedName>
        <fullName evidence="1">Uncharacterized protein</fullName>
    </submittedName>
</protein>
<keyword evidence="2" id="KW-1185">Reference proteome</keyword>
<proteinExistence type="predicted"/>
<reference evidence="1" key="1">
    <citation type="submission" date="2022-05" db="EMBL/GenBank/DDBJ databases">
        <title>Chromosome-level genome of Chaenocephalus aceratus.</title>
        <authorList>
            <person name="Park H."/>
        </authorList>
    </citation>
    <scope>NUCLEOTIDE SEQUENCE</scope>
    <source>
        <strain evidence="1">KU_202001</strain>
    </source>
</reference>
<comment type="caution">
    <text evidence="1">The sequence shown here is derived from an EMBL/GenBank/DDBJ whole genome shotgun (WGS) entry which is preliminary data.</text>
</comment>
<evidence type="ECO:0000313" key="1">
    <source>
        <dbReference type="EMBL" id="KAI4833147.1"/>
    </source>
</evidence>
<sequence>SEVSRSYPKWNLPELDHQGVNLFRYFLLTIGCCPSVTHCTLAEEEGLLSSAAPHAYADWGAGARAREGEDEEYNSGREVK</sequence>